<keyword evidence="1" id="KW-1133">Transmembrane helix</keyword>
<dbReference type="EMBL" id="RWGY01000393">
    <property type="protein sequence ID" value="TVU01729.1"/>
    <property type="molecule type" value="Genomic_DNA"/>
</dbReference>
<feature type="transmembrane region" description="Helical" evidence="1">
    <location>
        <begin position="383"/>
        <end position="404"/>
    </location>
</feature>
<feature type="domain" description="DUF4220" evidence="2">
    <location>
        <begin position="119"/>
        <end position="538"/>
    </location>
</feature>
<evidence type="ECO:0000259" key="2">
    <source>
        <dbReference type="Pfam" id="PF13968"/>
    </source>
</evidence>
<evidence type="ECO:0000313" key="3">
    <source>
        <dbReference type="EMBL" id="TVU01729.1"/>
    </source>
</evidence>
<dbReference type="Pfam" id="PF04578">
    <property type="entry name" value="DUF594"/>
    <property type="match status" value="1"/>
</dbReference>
<dbReference type="AlphaFoldDB" id="A0A5J9SRY5"/>
<sequence>MRCDDIYWSNTTTYQFCHGVSGRPWYVYALEAPNGHKAEAAIFLASAIMFVLGVLLFSLSLFGRLSGRAALNPTVRVFLYASFALFLPLMSYMFSQAKDEAKLQQLNGNGDPRRLPFRAQVILIWMLLVELLRKKVDAILAAMSSSPLRAVHQQQTLWDAIDQIVRIGWIGYLIYSYVIGFRKPGFIILWVLTLVKAAQRVAAMEVAKSSFAVGKNAHLIMGYTAQMMEEEDTRDSQESGTALLRKCWYAVMGEDRLKREAGADGYRVELPESDEKKDLITVSDIWELAEGAEGKPADRLLTEHPKLKDLCLAFALFKLLRARFENLHVDTDVAVKNRDLIFGGLGGGDGNGASDMIEEHHSERVFHVIEVELNFMMDYYHSVVPVVLCNPWFLVGNYIFVLLIVVNQAIMVLFITGNGHLLPIIGCLAGDVARMSHRAIDLFHCLGHKLLKTIIIMFSSFNILVSLMLFLTFMLMEAWEFVVYVLSDWFLVSLLCEYTRRPKWQASRCVRRAFAALLWVKRVGRPRAGMRFNQVCVLDLRRHSLLVIVSKALQHRFLGMLSVRVPKEVKHAVFDSLRAKKDGEPLSNGVAVLHRHGFSDLLWACESRSVTEVILVWHIATSLFEMKNSAASAASAQETVATTLSKYCAYLVACAPELLPEDLEGSKRVYKSVKRDLRSALSRKRRRSKSETRLQRVMRIEGPDPDAAANMGAELGKQLLEHSGLNGADVVHGWALLADIWTELTVYIAPSEKIEGHAEALAQGGEFITLLWALVTHAGIIR</sequence>
<feature type="transmembrane region" description="Helical" evidence="1">
    <location>
        <begin position="77"/>
        <end position="95"/>
    </location>
</feature>
<evidence type="ECO:0000256" key="1">
    <source>
        <dbReference type="SAM" id="Phobius"/>
    </source>
</evidence>
<evidence type="ECO:0000313" key="4">
    <source>
        <dbReference type="Proteomes" id="UP000324897"/>
    </source>
</evidence>
<dbReference type="Gramene" id="TVU01729">
    <property type="protein sequence ID" value="TVU01729"/>
    <property type="gene ID" value="EJB05_52804"/>
</dbReference>
<dbReference type="InterPro" id="IPR025315">
    <property type="entry name" value="DUF4220"/>
</dbReference>
<feature type="transmembrane region" description="Helical" evidence="1">
    <location>
        <begin position="454"/>
        <end position="475"/>
    </location>
</feature>
<gene>
    <name evidence="3" type="ORF">EJB05_52804</name>
</gene>
<dbReference type="PANTHER" id="PTHR31325">
    <property type="entry name" value="OS01G0798800 PROTEIN-RELATED"/>
    <property type="match status" value="1"/>
</dbReference>
<feature type="transmembrane region" description="Helical" evidence="1">
    <location>
        <begin position="410"/>
        <end position="433"/>
    </location>
</feature>
<accession>A0A5J9SRY5</accession>
<comment type="caution">
    <text evidence="3">The sequence shown here is derived from an EMBL/GenBank/DDBJ whole genome shotgun (WGS) entry which is preliminary data.</text>
</comment>
<proteinExistence type="predicted"/>
<dbReference type="Pfam" id="PF13968">
    <property type="entry name" value="DUF4220"/>
    <property type="match status" value="1"/>
</dbReference>
<dbReference type="Proteomes" id="UP000324897">
    <property type="component" value="Unassembled WGS sequence"/>
</dbReference>
<name>A0A5J9SRY5_9POAL</name>
<reference evidence="3 4" key="1">
    <citation type="journal article" date="2019" name="Sci. Rep.">
        <title>A high-quality genome of Eragrostis curvula grass provides insights into Poaceae evolution and supports new strategies to enhance forage quality.</title>
        <authorList>
            <person name="Carballo J."/>
            <person name="Santos B.A.C.M."/>
            <person name="Zappacosta D."/>
            <person name="Garbus I."/>
            <person name="Selva J.P."/>
            <person name="Gallo C.A."/>
            <person name="Diaz A."/>
            <person name="Albertini E."/>
            <person name="Caccamo M."/>
            <person name="Echenique V."/>
        </authorList>
    </citation>
    <scope>NUCLEOTIDE SEQUENCE [LARGE SCALE GENOMIC DNA]</scope>
    <source>
        <strain evidence="4">cv. Victoria</strain>
        <tissue evidence="3">Leaf</tissue>
    </source>
</reference>
<organism evidence="3 4">
    <name type="scientific">Eragrostis curvula</name>
    <name type="common">weeping love grass</name>
    <dbReference type="NCBI Taxonomy" id="38414"/>
    <lineage>
        <taxon>Eukaryota</taxon>
        <taxon>Viridiplantae</taxon>
        <taxon>Streptophyta</taxon>
        <taxon>Embryophyta</taxon>
        <taxon>Tracheophyta</taxon>
        <taxon>Spermatophyta</taxon>
        <taxon>Magnoliopsida</taxon>
        <taxon>Liliopsida</taxon>
        <taxon>Poales</taxon>
        <taxon>Poaceae</taxon>
        <taxon>PACMAD clade</taxon>
        <taxon>Chloridoideae</taxon>
        <taxon>Eragrostideae</taxon>
        <taxon>Eragrostidinae</taxon>
        <taxon>Eragrostis</taxon>
    </lineage>
</organism>
<protein>
    <recommendedName>
        <fullName evidence="2">DUF4220 domain-containing protein</fullName>
    </recommendedName>
</protein>
<keyword evidence="1" id="KW-0812">Transmembrane</keyword>
<dbReference type="OrthoDB" id="666337at2759"/>
<feature type="transmembrane region" description="Helical" evidence="1">
    <location>
        <begin position="40"/>
        <end position="65"/>
    </location>
</feature>
<keyword evidence="4" id="KW-1185">Reference proteome</keyword>
<dbReference type="InterPro" id="IPR007658">
    <property type="entry name" value="DUF594"/>
</dbReference>
<keyword evidence="1" id="KW-0472">Membrane</keyword>